<dbReference type="AlphaFoldDB" id="A0A0F9EU53"/>
<dbReference type="EMBL" id="LAZR01023718">
    <property type="protein sequence ID" value="KKL77554.1"/>
    <property type="molecule type" value="Genomic_DNA"/>
</dbReference>
<reference evidence="1" key="1">
    <citation type="journal article" date="2015" name="Nature">
        <title>Complex archaea that bridge the gap between prokaryotes and eukaryotes.</title>
        <authorList>
            <person name="Spang A."/>
            <person name="Saw J.H."/>
            <person name="Jorgensen S.L."/>
            <person name="Zaremba-Niedzwiedzka K."/>
            <person name="Martijn J."/>
            <person name="Lind A.E."/>
            <person name="van Eijk R."/>
            <person name="Schleper C."/>
            <person name="Guy L."/>
            <person name="Ettema T.J."/>
        </authorList>
    </citation>
    <scope>NUCLEOTIDE SEQUENCE</scope>
</reference>
<protein>
    <submittedName>
        <fullName evidence="1">Uncharacterized protein</fullName>
    </submittedName>
</protein>
<sequence>MKCKSCTWFSNGVCTNKNSKFTHVAVIFEWGGCELFQDKISKRIQKEKKNAKTNTRLILG</sequence>
<organism evidence="1">
    <name type="scientific">marine sediment metagenome</name>
    <dbReference type="NCBI Taxonomy" id="412755"/>
    <lineage>
        <taxon>unclassified sequences</taxon>
        <taxon>metagenomes</taxon>
        <taxon>ecological metagenomes</taxon>
    </lineage>
</organism>
<gene>
    <name evidence="1" type="ORF">LCGC14_2033730</name>
</gene>
<name>A0A0F9EU53_9ZZZZ</name>
<comment type="caution">
    <text evidence="1">The sequence shown here is derived from an EMBL/GenBank/DDBJ whole genome shotgun (WGS) entry which is preliminary data.</text>
</comment>
<proteinExistence type="predicted"/>
<accession>A0A0F9EU53</accession>
<evidence type="ECO:0000313" key="1">
    <source>
        <dbReference type="EMBL" id="KKL77554.1"/>
    </source>
</evidence>